<feature type="transmembrane region" description="Helical" evidence="1">
    <location>
        <begin position="111"/>
        <end position="140"/>
    </location>
</feature>
<keyword evidence="1" id="KW-0472">Membrane</keyword>
<keyword evidence="1" id="KW-0812">Transmembrane</keyword>
<dbReference type="AlphaFoldDB" id="A0AAU8LSJ7"/>
<dbReference type="KEGG" id="eaj:Q3M24_17585"/>
<accession>A0AAU8LSJ7</accession>
<organism evidence="2">
    <name type="scientific">Candidatus Electrothrix aestuarii</name>
    <dbReference type="NCBI Taxonomy" id="3062594"/>
    <lineage>
        <taxon>Bacteria</taxon>
        <taxon>Pseudomonadati</taxon>
        <taxon>Thermodesulfobacteriota</taxon>
        <taxon>Desulfobulbia</taxon>
        <taxon>Desulfobulbales</taxon>
        <taxon>Desulfobulbaceae</taxon>
        <taxon>Candidatus Electrothrix</taxon>
    </lineage>
</organism>
<evidence type="ECO:0000256" key="1">
    <source>
        <dbReference type="SAM" id="Phobius"/>
    </source>
</evidence>
<reference evidence="2" key="2">
    <citation type="submission" date="2024-06" db="EMBL/GenBank/DDBJ databases">
        <authorList>
            <person name="Plum-Jensen L.E."/>
            <person name="Schramm A."/>
            <person name="Marshall I.P.G."/>
        </authorList>
    </citation>
    <scope>NUCLEOTIDE SEQUENCE</scope>
    <source>
        <strain evidence="2">Rat1</strain>
    </source>
</reference>
<protein>
    <submittedName>
        <fullName evidence="2">Uncharacterized protein</fullName>
    </submittedName>
</protein>
<reference evidence="2" key="1">
    <citation type="journal article" date="2024" name="Syst. Appl. Microbiol.">
        <title>First single-strain enrichments of Electrothrix cable bacteria, description of E. aestuarii sp. nov. and E. rattekaaiensis sp. nov., and proposal of a cable bacteria taxonomy following the rules of the SeqCode.</title>
        <authorList>
            <person name="Plum-Jensen L.E."/>
            <person name="Schramm A."/>
            <person name="Marshall I.P.G."/>
        </authorList>
    </citation>
    <scope>NUCLEOTIDE SEQUENCE</scope>
    <source>
        <strain evidence="2">Rat1</strain>
    </source>
</reference>
<gene>
    <name evidence="2" type="ORF">Q3M24_17585</name>
</gene>
<proteinExistence type="predicted"/>
<feature type="transmembrane region" description="Helical" evidence="1">
    <location>
        <begin position="83"/>
        <end position="105"/>
    </location>
</feature>
<dbReference type="EMBL" id="CP159373">
    <property type="protein sequence ID" value="XCN72104.1"/>
    <property type="molecule type" value="Genomic_DNA"/>
</dbReference>
<evidence type="ECO:0000313" key="2">
    <source>
        <dbReference type="EMBL" id="XCN72104.1"/>
    </source>
</evidence>
<feature type="transmembrane region" description="Helical" evidence="1">
    <location>
        <begin position="41"/>
        <end position="62"/>
    </location>
</feature>
<feature type="transmembrane region" description="Helical" evidence="1">
    <location>
        <begin position="7"/>
        <end position="29"/>
    </location>
</feature>
<sequence length="157" mass="17823">MIERNSRLLLLAIFINLLFGNLIVFRVILQPNFPALDFSAHHIFAMMMKLIPISLISIWLLINNARYFLKEQDRMKRIIRSMIIAYAIPISCFWFLIFIIVIGGSGESDKILLTAFIVSGLFASIGSIFWGPFALINYLIFSKLVLSKVLNLGLAAL</sequence>
<keyword evidence="1" id="KW-1133">Transmembrane helix</keyword>
<name>A0AAU8LSJ7_9BACT</name>